<organism evidence="2 3">
    <name type="scientific">Acanthosepion pharaonis</name>
    <name type="common">Pharaoh cuttlefish</name>
    <name type="synonym">Sepia pharaonis</name>
    <dbReference type="NCBI Taxonomy" id="158019"/>
    <lineage>
        <taxon>Eukaryota</taxon>
        <taxon>Metazoa</taxon>
        <taxon>Spiralia</taxon>
        <taxon>Lophotrochozoa</taxon>
        <taxon>Mollusca</taxon>
        <taxon>Cephalopoda</taxon>
        <taxon>Coleoidea</taxon>
        <taxon>Decapodiformes</taxon>
        <taxon>Sepiida</taxon>
        <taxon>Sepiina</taxon>
        <taxon>Sepiidae</taxon>
        <taxon>Acanthosepion</taxon>
    </lineage>
</organism>
<protein>
    <submittedName>
        <fullName evidence="2">PARP10_14_15</fullName>
        <ecNumber evidence="2">2.4.2.30</ecNumber>
    </submittedName>
</protein>
<dbReference type="Proteomes" id="UP000597762">
    <property type="component" value="Unassembled WGS sequence"/>
</dbReference>
<dbReference type="Gene3D" id="3.40.220.10">
    <property type="entry name" value="Leucine Aminopeptidase, subunit E, domain 1"/>
    <property type="match status" value="1"/>
</dbReference>
<sequence>MGDSLLVKVYQADILNVDVDGIVNAANKWLAHAGGVARAIINAAGDAVNIEGQRKRNGRALNDGEVLSTSAGNLTQYRNIIHAVGPINTPSSRNCEKKLEETVYNSLIEANQLGLCSVALPAISSGIFGVPLDICTNAYVMGVKEFYKTKPSDCQLKEIHFVDMNPVTCKAIKDDFAKQLSEVPAVTGNNIHQSKYNSANISSYEDMEVKAIDEKSLRCVACKKPLTGIIQGNHSPGTMSVKTDCLDPNNLRQVTACLADKKITPEDVAERNIKNHIVLY</sequence>
<dbReference type="PROSITE" id="PS51154">
    <property type="entry name" value="MACRO"/>
    <property type="match status" value="1"/>
</dbReference>
<keyword evidence="2" id="KW-0328">Glycosyltransferase</keyword>
<dbReference type="PANTHER" id="PTHR11106:SF111">
    <property type="entry name" value="MACRO DOMAIN-CONTAINING PROTEIN"/>
    <property type="match status" value="1"/>
</dbReference>
<dbReference type="OrthoDB" id="6133115at2759"/>
<dbReference type="EC" id="2.4.2.30" evidence="2"/>
<proteinExistence type="predicted"/>
<evidence type="ECO:0000259" key="1">
    <source>
        <dbReference type="PROSITE" id="PS51154"/>
    </source>
</evidence>
<dbReference type="PANTHER" id="PTHR11106">
    <property type="entry name" value="GANGLIOSIDE INDUCED DIFFERENTIATION ASSOCIATED PROTEIN 2-RELATED"/>
    <property type="match status" value="1"/>
</dbReference>
<dbReference type="SMART" id="SM00506">
    <property type="entry name" value="A1pp"/>
    <property type="match status" value="1"/>
</dbReference>
<keyword evidence="2" id="KW-0808">Transferase</keyword>
<accession>A0A812D9G6</accession>
<feature type="domain" description="Macro" evidence="1">
    <location>
        <begin position="1"/>
        <end position="180"/>
    </location>
</feature>
<dbReference type="InterPro" id="IPR002589">
    <property type="entry name" value="Macro_dom"/>
</dbReference>
<name>A0A812D9G6_ACAPH</name>
<gene>
    <name evidence="2" type="ORF">SPHA_49358</name>
</gene>
<dbReference type="AlphaFoldDB" id="A0A812D9G6"/>
<reference evidence="2" key="1">
    <citation type="submission" date="2021-01" db="EMBL/GenBank/DDBJ databases">
        <authorList>
            <person name="Li R."/>
            <person name="Bekaert M."/>
        </authorList>
    </citation>
    <scope>NUCLEOTIDE SEQUENCE</scope>
    <source>
        <strain evidence="2">Farmed</strain>
    </source>
</reference>
<evidence type="ECO:0000313" key="2">
    <source>
        <dbReference type="EMBL" id="CAE1292603.1"/>
    </source>
</evidence>
<evidence type="ECO:0000313" key="3">
    <source>
        <dbReference type="Proteomes" id="UP000597762"/>
    </source>
</evidence>
<dbReference type="EMBL" id="CAHIKZ030002813">
    <property type="protein sequence ID" value="CAE1292603.1"/>
    <property type="molecule type" value="Genomic_DNA"/>
</dbReference>
<dbReference type="InterPro" id="IPR043472">
    <property type="entry name" value="Macro_dom-like"/>
</dbReference>
<comment type="caution">
    <text evidence="2">The sequence shown here is derived from an EMBL/GenBank/DDBJ whole genome shotgun (WGS) entry which is preliminary data.</text>
</comment>
<dbReference type="Pfam" id="PF01661">
    <property type="entry name" value="Macro"/>
    <property type="match status" value="1"/>
</dbReference>
<dbReference type="CDD" id="cd02907">
    <property type="entry name" value="Macro_Af1521_BAL-like"/>
    <property type="match status" value="1"/>
</dbReference>
<dbReference type="GO" id="GO:0003950">
    <property type="term" value="F:NAD+ poly-ADP-ribosyltransferase activity"/>
    <property type="evidence" value="ECO:0007669"/>
    <property type="project" value="UniProtKB-EC"/>
</dbReference>
<keyword evidence="3" id="KW-1185">Reference proteome</keyword>
<dbReference type="SUPFAM" id="SSF52949">
    <property type="entry name" value="Macro domain-like"/>
    <property type="match status" value="1"/>
</dbReference>